<protein>
    <recommendedName>
        <fullName evidence="1">Roadblock/LAMTOR2 domain-containing protein</fullName>
    </recommendedName>
</protein>
<evidence type="ECO:0000313" key="2">
    <source>
        <dbReference type="EMBL" id="CAA9339715.1"/>
    </source>
</evidence>
<dbReference type="SUPFAM" id="SSF103196">
    <property type="entry name" value="Roadblock/LC7 domain"/>
    <property type="match status" value="1"/>
</dbReference>
<reference evidence="2" key="1">
    <citation type="submission" date="2020-02" db="EMBL/GenBank/DDBJ databases">
        <authorList>
            <person name="Meier V. D."/>
        </authorList>
    </citation>
    <scope>NUCLEOTIDE SEQUENCE</scope>
    <source>
        <strain evidence="2">AVDCRST_MAG40</strain>
    </source>
</reference>
<dbReference type="AlphaFoldDB" id="A0A6J4LQS8"/>
<dbReference type="Pfam" id="PF03259">
    <property type="entry name" value="Robl_LC7"/>
    <property type="match status" value="1"/>
</dbReference>
<evidence type="ECO:0000259" key="1">
    <source>
        <dbReference type="SMART" id="SM00960"/>
    </source>
</evidence>
<dbReference type="InterPro" id="IPR004942">
    <property type="entry name" value="Roadblock/LAMTOR2_dom"/>
</dbReference>
<accession>A0A6J4LQS8</accession>
<gene>
    <name evidence="2" type="ORF">AVDCRST_MAG40-2342</name>
</gene>
<organism evidence="2">
    <name type="scientific">uncultured Gemmatimonadaceae bacterium</name>
    <dbReference type="NCBI Taxonomy" id="246130"/>
    <lineage>
        <taxon>Bacteria</taxon>
        <taxon>Pseudomonadati</taxon>
        <taxon>Gemmatimonadota</taxon>
        <taxon>Gemmatimonadia</taxon>
        <taxon>Gemmatimonadales</taxon>
        <taxon>Gemmatimonadaceae</taxon>
        <taxon>environmental samples</taxon>
    </lineage>
</organism>
<name>A0A6J4LQS8_9BACT</name>
<sequence length="118" mass="12306">MPPTIRDLVNVLRGRDGVEAAVVLGRDGLLIDSQVAGSVDEERVAAHVAPILQSIDEFGAAAGRGPLTTAVLEHPRGIAVVSALSAEAVLLVLLAPDAPVASLLHELRRNREHMAALV</sequence>
<dbReference type="Gene3D" id="3.30.450.30">
    <property type="entry name" value="Dynein light chain 2a, cytoplasmic"/>
    <property type="match status" value="1"/>
</dbReference>
<dbReference type="SMART" id="SM00960">
    <property type="entry name" value="Robl_LC7"/>
    <property type="match status" value="1"/>
</dbReference>
<feature type="domain" description="Roadblock/LAMTOR2" evidence="1">
    <location>
        <begin position="5"/>
        <end position="94"/>
    </location>
</feature>
<dbReference type="EMBL" id="CADCTX010000677">
    <property type="protein sequence ID" value="CAA9339715.1"/>
    <property type="molecule type" value="Genomic_DNA"/>
</dbReference>
<proteinExistence type="predicted"/>